<proteinExistence type="predicted"/>
<sequence length="63" mass="6938">MSTPLFVTSEEYPSSSMQQNGKTKQALLTNNKPEPHVRRGSSESNSLPTPPIIYPFLNVFVSG</sequence>
<dbReference type="AlphaFoldDB" id="A0A5K3FCX6"/>
<reference evidence="2" key="1">
    <citation type="submission" date="2019-11" db="UniProtKB">
        <authorList>
            <consortium name="WormBaseParasite"/>
        </authorList>
    </citation>
    <scope>IDENTIFICATION</scope>
</reference>
<evidence type="ECO:0000256" key="1">
    <source>
        <dbReference type="SAM" id="MobiDB-lite"/>
    </source>
</evidence>
<organism evidence="2">
    <name type="scientific">Mesocestoides corti</name>
    <name type="common">Flatworm</name>
    <dbReference type="NCBI Taxonomy" id="53468"/>
    <lineage>
        <taxon>Eukaryota</taxon>
        <taxon>Metazoa</taxon>
        <taxon>Spiralia</taxon>
        <taxon>Lophotrochozoa</taxon>
        <taxon>Platyhelminthes</taxon>
        <taxon>Cestoda</taxon>
        <taxon>Eucestoda</taxon>
        <taxon>Cyclophyllidea</taxon>
        <taxon>Mesocestoididae</taxon>
        <taxon>Mesocestoides</taxon>
    </lineage>
</organism>
<name>A0A5K3FCX6_MESCO</name>
<feature type="region of interest" description="Disordered" evidence="1">
    <location>
        <begin position="1"/>
        <end position="48"/>
    </location>
</feature>
<feature type="compositionally biased region" description="Polar residues" evidence="1">
    <location>
        <begin position="1"/>
        <end position="32"/>
    </location>
</feature>
<accession>A0A5K3FCX6</accession>
<dbReference type="WBParaSite" id="MCU_006852-RA">
    <property type="protein sequence ID" value="MCU_006852-RA"/>
    <property type="gene ID" value="MCU_006852"/>
</dbReference>
<protein>
    <submittedName>
        <fullName evidence="2">Ovule protein</fullName>
    </submittedName>
</protein>
<evidence type="ECO:0000313" key="2">
    <source>
        <dbReference type="WBParaSite" id="MCU_006852-RA"/>
    </source>
</evidence>